<dbReference type="Proteomes" id="UP000492821">
    <property type="component" value="Unassembled WGS sequence"/>
</dbReference>
<reference evidence="2" key="2">
    <citation type="submission" date="2020-10" db="UniProtKB">
        <authorList>
            <consortium name="WormBaseParasite"/>
        </authorList>
    </citation>
    <scope>IDENTIFICATION</scope>
</reference>
<dbReference type="WBParaSite" id="Pan_g21282.t1">
    <property type="protein sequence ID" value="Pan_g21282.t1"/>
    <property type="gene ID" value="Pan_g21282"/>
</dbReference>
<dbReference type="AlphaFoldDB" id="A0A7E4VIN8"/>
<sequence length="79" mass="9458">MPDLALRLNRNRMSIILPGSKHLSVTRQAGLEYRTVYRRWVRDERQNPLSERSLMLESQAKELSCRWNLLKKEERNYVG</sequence>
<proteinExistence type="predicted"/>
<evidence type="ECO:0000313" key="1">
    <source>
        <dbReference type="Proteomes" id="UP000492821"/>
    </source>
</evidence>
<accession>A0A7E4VIN8</accession>
<keyword evidence="1" id="KW-1185">Reference proteome</keyword>
<name>A0A7E4VIN8_PANRE</name>
<reference evidence="1" key="1">
    <citation type="journal article" date="2013" name="Genetics">
        <title>The draft genome and transcriptome of Panagrellus redivivus are shaped by the harsh demands of a free-living lifestyle.</title>
        <authorList>
            <person name="Srinivasan J."/>
            <person name="Dillman A.R."/>
            <person name="Macchietto M.G."/>
            <person name="Heikkinen L."/>
            <person name="Lakso M."/>
            <person name="Fracchia K.M."/>
            <person name="Antoshechkin I."/>
            <person name="Mortazavi A."/>
            <person name="Wong G."/>
            <person name="Sternberg P.W."/>
        </authorList>
    </citation>
    <scope>NUCLEOTIDE SEQUENCE [LARGE SCALE GENOMIC DNA]</scope>
    <source>
        <strain evidence="1">MT8872</strain>
    </source>
</reference>
<protein>
    <submittedName>
        <fullName evidence="2">Transposase</fullName>
    </submittedName>
</protein>
<organism evidence="1 2">
    <name type="scientific">Panagrellus redivivus</name>
    <name type="common">Microworm</name>
    <dbReference type="NCBI Taxonomy" id="6233"/>
    <lineage>
        <taxon>Eukaryota</taxon>
        <taxon>Metazoa</taxon>
        <taxon>Ecdysozoa</taxon>
        <taxon>Nematoda</taxon>
        <taxon>Chromadorea</taxon>
        <taxon>Rhabditida</taxon>
        <taxon>Tylenchina</taxon>
        <taxon>Panagrolaimomorpha</taxon>
        <taxon>Panagrolaimoidea</taxon>
        <taxon>Panagrolaimidae</taxon>
        <taxon>Panagrellus</taxon>
    </lineage>
</organism>
<evidence type="ECO:0000313" key="2">
    <source>
        <dbReference type="WBParaSite" id="Pan_g21282.t1"/>
    </source>
</evidence>